<gene>
    <name evidence="5" type="ORF">RASY3_02465</name>
    <name evidence="4" type="ORF">RASY3_18125</name>
</gene>
<proteinExistence type="inferred from homology"/>
<keyword evidence="6" id="KW-1185">Reference proteome</keyword>
<dbReference type="PATRIC" id="fig|1341156.4.peg.219"/>
<dbReference type="GO" id="GO:0016780">
    <property type="term" value="F:phosphotransferase activity, for other substituted phosphate groups"/>
    <property type="evidence" value="ECO:0007669"/>
    <property type="project" value="TreeGrafter"/>
</dbReference>
<sequence length="294" mass="32684">MLNWKKAIGFSIAVLGAAFVGMNVIAKKQKPKSEYADRPEEQNPMKGKKVVFVEDENDPINADGKNGHLEAVGESYHKPTFYEKYVKRGFDVVLSFGGMVVLSPLYAVAAIAIKCDDPGPALFKQKRVAQSKGYFELMKFRSMKLNTPKNVPTHMLDNPEQYLLKSGKLFRKLSIDELPQLWNIFIGNMSVIGPRPALWNQDYLTAERDKYGANDIKPGLTGLAQAHGRDELEIPDKAKLDGEYAAALKKSSWSGFKMDVKVFIDSVKAVLKSDGVVEGGTGEIHKQEENEKVS</sequence>
<evidence type="ECO:0000313" key="5">
    <source>
        <dbReference type="EMBL" id="EXM40676.1"/>
    </source>
</evidence>
<organism evidence="4 6">
    <name type="scientific">Ruminococcus albus SY3</name>
    <dbReference type="NCBI Taxonomy" id="1341156"/>
    <lineage>
        <taxon>Bacteria</taxon>
        <taxon>Bacillati</taxon>
        <taxon>Bacillota</taxon>
        <taxon>Clostridia</taxon>
        <taxon>Eubacteriales</taxon>
        <taxon>Oscillospiraceae</taxon>
        <taxon>Ruminococcus</taxon>
    </lineage>
</organism>
<keyword evidence="2" id="KW-0812">Transmembrane</keyword>
<name>A0A011UC50_RUMAL</name>
<comment type="caution">
    <text evidence="4">The sequence shown here is derived from an EMBL/GenBank/DDBJ whole genome shotgun (WGS) entry which is preliminary data.</text>
</comment>
<dbReference type="Proteomes" id="UP000021369">
    <property type="component" value="Unassembled WGS sequence"/>
</dbReference>
<keyword evidence="2" id="KW-1133">Transmembrane helix</keyword>
<accession>A0A011UC50</accession>
<comment type="similarity">
    <text evidence="1">Belongs to the bacterial sugar transferase family.</text>
</comment>
<evidence type="ECO:0000259" key="3">
    <source>
        <dbReference type="Pfam" id="PF02397"/>
    </source>
</evidence>
<dbReference type="InterPro" id="IPR003362">
    <property type="entry name" value="Bact_transf"/>
</dbReference>
<dbReference type="PANTHER" id="PTHR30576">
    <property type="entry name" value="COLANIC BIOSYNTHESIS UDP-GLUCOSE LIPID CARRIER TRANSFERASE"/>
    <property type="match status" value="1"/>
</dbReference>
<keyword evidence="2" id="KW-0472">Membrane</keyword>
<evidence type="ECO:0000256" key="2">
    <source>
        <dbReference type="SAM" id="Phobius"/>
    </source>
</evidence>
<dbReference type="Pfam" id="PF02397">
    <property type="entry name" value="Bac_transf"/>
    <property type="match status" value="1"/>
</dbReference>
<feature type="domain" description="Bacterial sugar transferase" evidence="3">
    <location>
        <begin position="87"/>
        <end position="272"/>
    </location>
</feature>
<dbReference type="EMBL" id="JEOB01000004">
    <property type="protein sequence ID" value="EXM38189.1"/>
    <property type="molecule type" value="Genomic_DNA"/>
</dbReference>
<feature type="transmembrane region" description="Helical" evidence="2">
    <location>
        <begin position="92"/>
        <end position="113"/>
    </location>
</feature>
<dbReference type="AlphaFoldDB" id="A0A011UC50"/>
<dbReference type="EMBL" id="JEOB01000001">
    <property type="protein sequence ID" value="EXM40676.1"/>
    <property type="molecule type" value="Genomic_DNA"/>
</dbReference>
<evidence type="ECO:0000313" key="4">
    <source>
        <dbReference type="EMBL" id="EXM38189.1"/>
    </source>
</evidence>
<protein>
    <submittedName>
        <fullName evidence="4">Capsular biosynthesis protein</fullName>
    </submittedName>
</protein>
<evidence type="ECO:0000256" key="1">
    <source>
        <dbReference type="ARBA" id="ARBA00006464"/>
    </source>
</evidence>
<feature type="transmembrane region" description="Helical" evidence="2">
    <location>
        <begin position="6"/>
        <end position="26"/>
    </location>
</feature>
<evidence type="ECO:0000313" key="6">
    <source>
        <dbReference type="Proteomes" id="UP000021369"/>
    </source>
</evidence>
<dbReference type="PANTHER" id="PTHR30576:SF10">
    <property type="entry name" value="SLL5057 PROTEIN"/>
    <property type="match status" value="1"/>
</dbReference>
<reference evidence="4 6" key="1">
    <citation type="submission" date="2013-06" db="EMBL/GenBank/DDBJ databases">
        <title>Rumen cellulosomics: divergent fiber-degrading strategies revealed by comparative genome-wide analysis of six Ruminococcal strains.</title>
        <authorList>
            <person name="Dassa B."/>
            <person name="Borovok I."/>
            <person name="Lamed R."/>
            <person name="Flint H."/>
            <person name="Yeoman C.J."/>
            <person name="White B."/>
            <person name="Bayer E.A."/>
        </authorList>
    </citation>
    <scope>NUCLEOTIDE SEQUENCE [LARGE SCALE GENOMIC DNA]</scope>
    <source>
        <strain evidence="4 6">SY3</strain>
    </source>
</reference>